<protein>
    <submittedName>
        <fullName evidence="3">Glycosyltransferase family 9 protein</fullName>
    </submittedName>
</protein>
<dbReference type="OrthoDB" id="9807356at2"/>
<evidence type="ECO:0000313" key="3">
    <source>
        <dbReference type="EMBL" id="TNC36596.1"/>
    </source>
</evidence>
<dbReference type="PANTHER" id="PTHR30160:SF1">
    <property type="entry name" value="LIPOPOLYSACCHARIDE 1,2-N-ACETYLGLUCOSAMINETRANSFERASE-RELATED"/>
    <property type="match status" value="1"/>
</dbReference>
<evidence type="ECO:0000313" key="5">
    <source>
        <dbReference type="Proteomes" id="UP000306740"/>
    </source>
</evidence>
<dbReference type="InterPro" id="IPR002201">
    <property type="entry name" value="Glyco_trans_9"/>
</dbReference>
<dbReference type="Gene3D" id="3.40.50.2000">
    <property type="entry name" value="Glycogen Phosphorylase B"/>
    <property type="match status" value="2"/>
</dbReference>
<evidence type="ECO:0000313" key="4">
    <source>
        <dbReference type="EMBL" id="TNC46351.1"/>
    </source>
</evidence>
<dbReference type="Pfam" id="PF01075">
    <property type="entry name" value="Glyco_transf_9"/>
    <property type="match status" value="1"/>
</dbReference>
<dbReference type="EMBL" id="VDFR01000057">
    <property type="protein sequence ID" value="TNC46351.1"/>
    <property type="molecule type" value="Genomic_DNA"/>
</dbReference>
<evidence type="ECO:0000256" key="1">
    <source>
        <dbReference type="ARBA" id="ARBA00022676"/>
    </source>
</evidence>
<dbReference type="RefSeq" id="WP_139105989.1">
    <property type="nucleotide sequence ID" value="NZ_VDFR01000057.1"/>
</dbReference>
<dbReference type="GO" id="GO:0008713">
    <property type="term" value="F:ADP-heptose-lipopolysaccharide heptosyltransferase activity"/>
    <property type="evidence" value="ECO:0007669"/>
    <property type="project" value="TreeGrafter"/>
</dbReference>
<dbReference type="GO" id="GO:0005829">
    <property type="term" value="C:cytosol"/>
    <property type="evidence" value="ECO:0007669"/>
    <property type="project" value="TreeGrafter"/>
</dbReference>
<evidence type="ECO:0000256" key="2">
    <source>
        <dbReference type="ARBA" id="ARBA00022679"/>
    </source>
</evidence>
<dbReference type="Proteomes" id="UP000306740">
    <property type="component" value="Unassembled WGS sequence"/>
</dbReference>
<dbReference type="PANTHER" id="PTHR30160">
    <property type="entry name" value="TETRAACYLDISACCHARIDE 4'-KINASE-RELATED"/>
    <property type="match status" value="1"/>
</dbReference>
<dbReference type="InterPro" id="IPR051199">
    <property type="entry name" value="LPS_LOS_Heptosyltrfase"/>
</dbReference>
<dbReference type="SUPFAM" id="SSF53756">
    <property type="entry name" value="UDP-Glycosyltransferase/glycogen phosphorylase"/>
    <property type="match status" value="1"/>
</dbReference>
<keyword evidence="2 3" id="KW-0808">Transferase</keyword>
<reference evidence="3 5" key="1">
    <citation type="submission" date="2019-05" db="EMBL/GenBank/DDBJ databases">
        <title>Mumia sp. nov., isolated from the intestinal contents of plateau pika (Ochotona curzoniae) in the Qinghai-Tibet plateau of China.</title>
        <authorList>
            <person name="Tian Z."/>
        </authorList>
    </citation>
    <scope>NUCLEOTIDE SEQUENCE [LARGE SCALE GENOMIC DNA]</scope>
    <source>
        <strain evidence="5">527</strain>
        <strain evidence="3">Z527</strain>
    </source>
</reference>
<name>A0A5C4MDU4_9ACTN</name>
<gene>
    <name evidence="4" type="ORF">FHE65_13055</name>
    <name evidence="3" type="ORF">FHE65_25860</name>
</gene>
<sequence>MALTSRPRAVVLRALGLGDLLAAVPALRGLRRALPDHETVLLCPPDIGALLHDAGVVDTVVAHTGLSPLPRHVHGADVAVDLHGSGPQSHVLLQAIHPRRLVGYACTAAGVEGPTWDRAEHERARWCRLVDETWGTACDPDDTALDVDLPAPPVGGAVVLHPGAAAGARRWPPDRWAEVAAAVARQAPVVLTGTAEERGLCVRVADEAGLTEKAVLAGETDVAGVASLVRSARLVLCSDTGVAHLAPAFGTPSVTLFGPTPPARWGPPPRDVHRVLWGRGRPGLSEEGDPHGESVDDGLLAIEPVEVLAAAAEALAAGMAPGPVGIGAS</sequence>
<accession>A0A5C4MDU4</accession>
<comment type="caution">
    <text evidence="3">The sequence shown here is derived from an EMBL/GenBank/DDBJ whole genome shotgun (WGS) entry which is preliminary data.</text>
</comment>
<proteinExistence type="predicted"/>
<keyword evidence="1" id="KW-0328">Glycosyltransferase</keyword>
<dbReference type="EMBL" id="VDFR01000132">
    <property type="protein sequence ID" value="TNC36596.1"/>
    <property type="molecule type" value="Genomic_DNA"/>
</dbReference>
<dbReference type="GO" id="GO:0009244">
    <property type="term" value="P:lipopolysaccharide core region biosynthetic process"/>
    <property type="evidence" value="ECO:0007669"/>
    <property type="project" value="TreeGrafter"/>
</dbReference>
<dbReference type="CDD" id="cd03789">
    <property type="entry name" value="GT9_LPS_heptosyltransferase"/>
    <property type="match status" value="1"/>
</dbReference>
<dbReference type="AlphaFoldDB" id="A0A5C4MDU4"/>
<organism evidence="3 5">
    <name type="scientific">Mumia zhuanghuii</name>
    <dbReference type="NCBI Taxonomy" id="2585211"/>
    <lineage>
        <taxon>Bacteria</taxon>
        <taxon>Bacillati</taxon>
        <taxon>Actinomycetota</taxon>
        <taxon>Actinomycetes</taxon>
        <taxon>Propionibacteriales</taxon>
        <taxon>Nocardioidaceae</taxon>
        <taxon>Mumia</taxon>
    </lineage>
</organism>